<keyword evidence="3" id="KW-1185">Reference proteome</keyword>
<dbReference type="GO" id="GO:0016052">
    <property type="term" value="P:carbohydrate catabolic process"/>
    <property type="evidence" value="ECO:0007669"/>
    <property type="project" value="InterPro"/>
</dbReference>
<dbReference type="PRINTS" id="PR00743">
    <property type="entry name" value="GLHYDRLASE36"/>
</dbReference>
<dbReference type="Gene3D" id="2.70.98.60">
    <property type="entry name" value="alpha-galactosidase from lactobacil brevis"/>
    <property type="match status" value="1"/>
</dbReference>
<dbReference type="Gene3D" id="3.20.20.70">
    <property type="entry name" value="Aldolase class I"/>
    <property type="match status" value="1"/>
</dbReference>
<feature type="region of interest" description="Disordered" evidence="1">
    <location>
        <begin position="437"/>
        <end position="456"/>
    </location>
</feature>
<evidence type="ECO:0000313" key="2">
    <source>
        <dbReference type="EMBL" id="GGL99501.1"/>
    </source>
</evidence>
<sequence>MTEDARYAWCDVVVDDHDGGTGGTPAGADDRGSNAVGDGSEGSDRTEAAGAAAQPTMHFRSGTTVYSEGLRGGRLVGLGWNGAGFTPMAADPWPDADDADAQVGTEAFGLECDGFELSDGWDCLGVERDDRAGAVTLHLALRHRVRPVGVVVHTEVDGTAVLARWLTVTNRGDRPMALSRIDPWSGVLWRRSAYERAGDAVGAPAFRVGRFADDRWGHEGAWTEEALPDTGAVVAGRYRGGPHRHPLVTLAAVSTGELFIGQLGWSGGYRWAFETAGPRTESARAGAGARRIRFRVGPDAPAPQRVLSPGEAVDTPKVHLGMVLADLDRAVDEMHRHVRRVRGARPAGRTGLVESGIGPEQEMTARAVLHEIDAAADLGAEVFFLDAGWYTGRSADWHRTAGDWQVAARYPGGLAPFRERCHRLGLRFGLWMEPERVGPDSRSAAEHPERLARRPDGRPLRGLLDLSDDEVAAAVESSIADLVQRHGLDFFRLDHNVGALGAGYVHRSGGLPESHWWRYYDNLYALFGRLRRRFPDVVLETCASGGARSDLGMLEAFDHTWVTDWQLAPRSFHITNGMTLALPPELVDRHVGAGMNDHLRGDVDWGGRLALFGRPTVGWLHEVGAPPSAVQRERVRHAVRLYKERVRPWQDDAVLHHHTPLLDQDAGWGVLERSSRDRTRAVIGLFRLDAAGPDRWVVHPRGLSPAPRYRVTADNRDETWEVAGAELLRDGVTVRLATALTSEVLLVEPAA</sequence>
<dbReference type="AlphaFoldDB" id="A0A917SWG2"/>
<dbReference type="InterPro" id="IPR002252">
    <property type="entry name" value="Glyco_hydro_36"/>
</dbReference>
<dbReference type="GO" id="GO:0004557">
    <property type="term" value="F:alpha-galactosidase activity"/>
    <property type="evidence" value="ECO:0007669"/>
    <property type="project" value="InterPro"/>
</dbReference>
<name>A0A917SWG2_9ACTN</name>
<dbReference type="RefSeq" id="WP_188941290.1">
    <property type="nucleotide sequence ID" value="NZ_BMNA01000003.1"/>
</dbReference>
<evidence type="ECO:0008006" key="4">
    <source>
        <dbReference type="Google" id="ProtNLM"/>
    </source>
</evidence>
<dbReference type="CDD" id="cd14791">
    <property type="entry name" value="GH36"/>
    <property type="match status" value="1"/>
</dbReference>
<feature type="region of interest" description="Disordered" evidence="1">
    <location>
        <begin position="16"/>
        <end position="53"/>
    </location>
</feature>
<evidence type="ECO:0000313" key="3">
    <source>
        <dbReference type="Proteomes" id="UP000655208"/>
    </source>
</evidence>
<organism evidence="2 3">
    <name type="scientific">Nakamurella endophytica</name>
    <dbReference type="NCBI Taxonomy" id="1748367"/>
    <lineage>
        <taxon>Bacteria</taxon>
        <taxon>Bacillati</taxon>
        <taxon>Actinomycetota</taxon>
        <taxon>Actinomycetes</taxon>
        <taxon>Nakamurellales</taxon>
        <taxon>Nakamurellaceae</taxon>
        <taxon>Nakamurella</taxon>
    </lineage>
</organism>
<protein>
    <recommendedName>
        <fullName evidence="4">Alpha-galactosidase</fullName>
    </recommendedName>
</protein>
<dbReference type="InterPro" id="IPR038417">
    <property type="entry name" value="Alpga-gal_N_sf"/>
</dbReference>
<dbReference type="InterPro" id="IPR017853">
    <property type="entry name" value="GH"/>
</dbReference>
<dbReference type="EMBL" id="BMNA01000003">
    <property type="protein sequence ID" value="GGL99501.1"/>
    <property type="molecule type" value="Genomic_DNA"/>
</dbReference>
<dbReference type="Proteomes" id="UP000655208">
    <property type="component" value="Unassembled WGS sequence"/>
</dbReference>
<comment type="caution">
    <text evidence="2">The sequence shown here is derived from an EMBL/GenBank/DDBJ whole genome shotgun (WGS) entry which is preliminary data.</text>
</comment>
<reference evidence="2" key="1">
    <citation type="journal article" date="2014" name="Int. J. Syst. Evol. Microbiol.">
        <title>Complete genome sequence of Corynebacterium casei LMG S-19264T (=DSM 44701T), isolated from a smear-ripened cheese.</title>
        <authorList>
            <consortium name="US DOE Joint Genome Institute (JGI-PGF)"/>
            <person name="Walter F."/>
            <person name="Albersmeier A."/>
            <person name="Kalinowski J."/>
            <person name="Ruckert C."/>
        </authorList>
    </citation>
    <scope>NUCLEOTIDE SEQUENCE</scope>
    <source>
        <strain evidence="2">CGMCC 4.7308</strain>
    </source>
</reference>
<gene>
    <name evidence="2" type="ORF">GCM10011594_19340</name>
</gene>
<dbReference type="InterPro" id="IPR013785">
    <property type="entry name" value="Aldolase_TIM"/>
</dbReference>
<reference evidence="2" key="2">
    <citation type="submission" date="2020-09" db="EMBL/GenBank/DDBJ databases">
        <authorList>
            <person name="Sun Q."/>
            <person name="Zhou Y."/>
        </authorList>
    </citation>
    <scope>NUCLEOTIDE SEQUENCE</scope>
    <source>
        <strain evidence="2">CGMCC 4.7308</strain>
    </source>
</reference>
<evidence type="ECO:0000256" key="1">
    <source>
        <dbReference type="SAM" id="MobiDB-lite"/>
    </source>
</evidence>
<dbReference type="SUPFAM" id="SSF51445">
    <property type="entry name" value="(Trans)glycosidases"/>
    <property type="match status" value="1"/>
</dbReference>
<accession>A0A917SWG2</accession>
<dbReference type="Pfam" id="PF02065">
    <property type="entry name" value="Melibiase"/>
    <property type="match status" value="1"/>
</dbReference>
<proteinExistence type="predicted"/>